<proteinExistence type="predicted"/>
<accession>V5FPA4</accession>
<comment type="caution">
    <text evidence="2">The sequence shown here is derived from an EMBL/GenBank/DDBJ whole genome shotgun (WGS) entry which is preliminary data.</text>
</comment>
<sequence>MPKHVACLTLLCASVISSAAFAEQKRDIYDNENKNADDPTRIVTKLGVAADYNFESEKAGYSISGSLGLSEAQKINARYHPDTQEWSVGGSWLFDIGIVNFNFGHSEYSDGSNFNNYSVGTFLPLSVFGIEPAGWQIFPMAGFNYTDGERPLNANDEFYDPNNPFVLHPSDSTGGYVGAFSLKPINDKFTAMAFAGASIGSDDYFGYWMGAGTGYNFTKKDSISLLALVSDNDYGSDKKVILSYSHTF</sequence>
<keyword evidence="3" id="KW-1185">Reference proteome</keyword>
<dbReference type="AlphaFoldDB" id="V5FPA4"/>
<gene>
    <name evidence="2" type="ORF">VHA01S_049_00060</name>
</gene>
<dbReference type="RefSeq" id="WP_023404935.1">
    <property type="nucleotide sequence ID" value="NZ_BAUJ01000049.1"/>
</dbReference>
<evidence type="ECO:0000256" key="1">
    <source>
        <dbReference type="SAM" id="SignalP"/>
    </source>
</evidence>
<dbReference type="Proteomes" id="UP000017800">
    <property type="component" value="Unassembled WGS sequence"/>
</dbReference>
<organism evidence="2 3">
    <name type="scientific">Vibrio halioticoli NBRC 102217</name>
    <dbReference type="NCBI Taxonomy" id="1219072"/>
    <lineage>
        <taxon>Bacteria</taxon>
        <taxon>Pseudomonadati</taxon>
        <taxon>Pseudomonadota</taxon>
        <taxon>Gammaproteobacteria</taxon>
        <taxon>Vibrionales</taxon>
        <taxon>Vibrionaceae</taxon>
        <taxon>Vibrio</taxon>
    </lineage>
</organism>
<reference evidence="2 3" key="1">
    <citation type="submission" date="2013-10" db="EMBL/GenBank/DDBJ databases">
        <authorList>
            <person name="Ichikawa N."/>
            <person name="Kimura A."/>
            <person name="Ohji S."/>
            <person name="Hosoyama A."/>
            <person name="Fujita N."/>
        </authorList>
    </citation>
    <scope>NUCLEOTIDE SEQUENCE [LARGE SCALE GENOMIC DNA]</scope>
    <source>
        <strain evidence="2 3">NBRC 102217</strain>
    </source>
</reference>
<name>V5FPA4_9VIBR</name>
<reference evidence="2 3" key="2">
    <citation type="submission" date="2013-11" db="EMBL/GenBank/DDBJ databases">
        <title>Whole genome shotgun sequence of Vibrio halioticoli NBRC 102217.</title>
        <authorList>
            <person name="Isaki S."/>
            <person name="Kimura A."/>
            <person name="Ohji S."/>
            <person name="Hosoyama A."/>
            <person name="Fujita N."/>
            <person name="Hashimoto M."/>
            <person name="Hosoyama Y."/>
            <person name="Yamazoe A."/>
        </authorList>
    </citation>
    <scope>NUCLEOTIDE SEQUENCE [LARGE SCALE GENOMIC DNA]</scope>
    <source>
        <strain evidence="2 3">NBRC 102217</strain>
    </source>
</reference>
<feature type="chain" id="PRO_5004732797" description="Outer membrane protein beta-barrel domain-containing protein" evidence="1">
    <location>
        <begin position="23"/>
        <end position="248"/>
    </location>
</feature>
<evidence type="ECO:0000313" key="3">
    <source>
        <dbReference type="Proteomes" id="UP000017800"/>
    </source>
</evidence>
<dbReference type="eggNOG" id="ENOG50334M4">
    <property type="taxonomic scope" value="Bacteria"/>
</dbReference>
<feature type="signal peptide" evidence="1">
    <location>
        <begin position="1"/>
        <end position="22"/>
    </location>
</feature>
<dbReference type="OrthoDB" id="7594018at2"/>
<dbReference type="EMBL" id="BAUJ01000049">
    <property type="protein sequence ID" value="GAD90612.1"/>
    <property type="molecule type" value="Genomic_DNA"/>
</dbReference>
<evidence type="ECO:0000313" key="2">
    <source>
        <dbReference type="EMBL" id="GAD90612.1"/>
    </source>
</evidence>
<evidence type="ECO:0008006" key="4">
    <source>
        <dbReference type="Google" id="ProtNLM"/>
    </source>
</evidence>
<keyword evidence="1" id="KW-0732">Signal</keyword>
<protein>
    <recommendedName>
        <fullName evidence="4">Outer membrane protein beta-barrel domain-containing protein</fullName>
    </recommendedName>
</protein>